<feature type="signal peptide" evidence="1">
    <location>
        <begin position="1"/>
        <end position="20"/>
    </location>
</feature>
<comment type="caution">
    <text evidence="2">The sequence shown here is derived from an EMBL/GenBank/DDBJ whole genome shotgun (WGS) entry which is preliminary data.</text>
</comment>
<evidence type="ECO:0000256" key="1">
    <source>
        <dbReference type="SAM" id="SignalP"/>
    </source>
</evidence>
<dbReference type="Gene3D" id="2.60.20.10">
    <property type="entry name" value="Crystallins"/>
    <property type="match status" value="1"/>
</dbReference>
<accession>A0AAU9QYZ6</accession>
<dbReference type="Proteomes" id="UP001295462">
    <property type="component" value="Unassembled WGS sequence"/>
</dbReference>
<dbReference type="AlphaFoldDB" id="A0AAU9QYZ6"/>
<evidence type="ECO:0000313" key="2">
    <source>
        <dbReference type="EMBL" id="CAH1603476.1"/>
    </source>
</evidence>
<proteinExistence type="predicted"/>
<evidence type="ECO:0000313" key="3">
    <source>
        <dbReference type="Proteomes" id="UP001295462"/>
    </source>
</evidence>
<evidence type="ECO:0008006" key="4">
    <source>
        <dbReference type="Google" id="ProtNLM"/>
    </source>
</evidence>
<feature type="chain" id="PRO_5043628102" description="Hemolysin" evidence="1">
    <location>
        <begin position="21"/>
        <end position="411"/>
    </location>
</feature>
<dbReference type="EMBL" id="CAKMUD010000127">
    <property type="protein sequence ID" value="CAH1603476.1"/>
    <property type="molecule type" value="Genomic_DNA"/>
</dbReference>
<keyword evidence="1" id="KW-0732">Signal</keyword>
<dbReference type="RefSeq" id="WP_409590359.1">
    <property type="nucleotide sequence ID" value="NZ_CAKMTZ010000137.1"/>
</dbReference>
<sequence>MKKFSFILFYILVGSIPQKALSGTSASALDNLGNLEIVSESFSITRQSMGTSGQYVLFSYVDGELATNFDKQGNSQDIYWQAENGVKLSSKVYLTSNTIETNKVRFCIDNNLKVQCSEYVSSPVSTRQIIENTGGIEIDFVDSDNLMVGVQPESYSQSIDGAGVFSFIYQEHLDQNERVLDNTISYFVDEQTLIGKAVTNETSSIKACAVGGFSIGNPTLVSDCSPSYQVDDGVGETALCLYEHAHYKGRSLCYSTKDINKPLKLPADFNDITSSFTIRNGYRVTLVSDYEFGRKTKYRTYYKDERFVKYLNDKTSMILIEPDDSLACFYENDDFTGKRLCVAPKKAVYDLSDNYIYTFSAMTISPRLARGYKIKLGKKRGKHHYYGCYRWTRIWHSSSHYNDKAARIWVK</sequence>
<reference evidence="2" key="1">
    <citation type="submission" date="2022-01" db="EMBL/GenBank/DDBJ databases">
        <authorList>
            <person name="Lagorce A."/>
        </authorList>
    </citation>
    <scope>NUCLEOTIDE SEQUENCE</scope>
    <source>
        <strain evidence="2">Th15_F1_A12</strain>
    </source>
</reference>
<gene>
    <name evidence="2" type="ORF">THF1A12_70195</name>
</gene>
<name>A0AAU9QYZ6_9VIBR</name>
<dbReference type="InterPro" id="IPR011024">
    <property type="entry name" value="G_crystallin-like"/>
</dbReference>
<protein>
    <recommendedName>
        <fullName evidence="4">Hemolysin</fullName>
    </recommendedName>
</protein>
<dbReference type="SUPFAM" id="SSF49695">
    <property type="entry name" value="gamma-Crystallin-like"/>
    <property type="match status" value="1"/>
</dbReference>
<organism evidence="2 3">
    <name type="scientific">Vibrio jasicida</name>
    <dbReference type="NCBI Taxonomy" id="766224"/>
    <lineage>
        <taxon>Bacteria</taxon>
        <taxon>Pseudomonadati</taxon>
        <taxon>Pseudomonadota</taxon>
        <taxon>Gammaproteobacteria</taxon>
        <taxon>Vibrionales</taxon>
        <taxon>Vibrionaceae</taxon>
        <taxon>Vibrio</taxon>
    </lineage>
</organism>